<protein>
    <submittedName>
        <fullName evidence="3">LysM domain/BON superfamily protein</fullName>
    </submittedName>
</protein>
<feature type="region of interest" description="Disordered" evidence="1">
    <location>
        <begin position="29"/>
        <end position="159"/>
    </location>
</feature>
<dbReference type="PROSITE" id="PS51782">
    <property type="entry name" value="LYSM"/>
    <property type="match status" value="1"/>
</dbReference>
<dbReference type="PANTHER" id="PTHR33734">
    <property type="entry name" value="LYSM DOMAIN-CONTAINING GPI-ANCHORED PROTEIN 2"/>
    <property type="match status" value="1"/>
</dbReference>
<dbReference type="Pfam" id="PF01476">
    <property type="entry name" value="LysM"/>
    <property type="match status" value="1"/>
</dbReference>
<reference evidence="4" key="1">
    <citation type="submission" date="2017-02" db="EMBL/GenBank/DDBJ databases">
        <title>Comparative genomics and description of representatives of a novel lineage of planctomycetes thriving in anoxic sediments.</title>
        <authorList>
            <person name="Spring S."/>
            <person name="Bunk B."/>
            <person name="Sproer C."/>
        </authorList>
    </citation>
    <scope>NUCLEOTIDE SEQUENCE [LARGE SCALE GENOMIC DNA]</scope>
    <source>
        <strain evidence="4">SM-Chi-D1</strain>
    </source>
</reference>
<organism evidence="3 4">
    <name type="scientific">Limihaloglobus sulfuriphilus</name>
    <dbReference type="NCBI Taxonomy" id="1851148"/>
    <lineage>
        <taxon>Bacteria</taxon>
        <taxon>Pseudomonadati</taxon>
        <taxon>Planctomycetota</taxon>
        <taxon>Phycisphaerae</taxon>
        <taxon>Sedimentisphaerales</taxon>
        <taxon>Sedimentisphaeraceae</taxon>
        <taxon>Limihaloglobus</taxon>
    </lineage>
</organism>
<dbReference type="Proteomes" id="UP000188181">
    <property type="component" value="Chromosome"/>
</dbReference>
<dbReference type="CDD" id="cd00118">
    <property type="entry name" value="LysM"/>
    <property type="match status" value="1"/>
</dbReference>
<proteinExistence type="predicted"/>
<evidence type="ECO:0000259" key="2">
    <source>
        <dbReference type="PROSITE" id="PS51782"/>
    </source>
</evidence>
<keyword evidence="4" id="KW-1185">Reference proteome</keyword>
<dbReference type="EMBL" id="CP019646">
    <property type="protein sequence ID" value="AQQ69877.1"/>
    <property type="molecule type" value="Genomic_DNA"/>
</dbReference>
<dbReference type="SUPFAM" id="SSF54106">
    <property type="entry name" value="LysM domain"/>
    <property type="match status" value="1"/>
</dbReference>
<dbReference type="PANTHER" id="PTHR33734:SF22">
    <property type="entry name" value="MEMBRANE-BOUND LYTIC MUREIN TRANSGLYCOSYLASE D"/>
    <property type="match status" value="1"/>
</dbReference>
<evidence type="ECO:0000313" key="3">
    <source>
        <dbReference type="EMBL" id="AQQ69877.1"/>
    </source>
</evidence>
<dbReference type="InterPro" id="IPR018392">
    <property type="entry name" value="LysM"/>
</dbReference>
<feature type="compositionally biased region" description="Basic and acidic residues" evidence="1">
    <location>
        <begin position="145"/>
        <end position="159"/>
    </location>
</feature>
<dbReference type="Gene3D" id="3.10.350.10">
    <property type="entry name" value="LysM domain"/>
    <property type="match status" value="1"/>
</dbReference>
<gene>
    <name evidence="3" type="ORF">SMSP2_00211</name>
</gene>
<evidence type="ECO:0000256" key="1">
    <source>
        <dbReference type="SAM" id="MobiDB-lite"/>
    </source>
</evidence>
<feature type="domain" description="LysM" evidence="2">
    <location>
        <begin position="170"/>
        <end position="217"/>
    </location>
</feature>
<dbReference type="InterPro" id="IPR036779">
    <property type="entry name" value="LysM_dom_sf"/>
</dbReference>
<evidence type="ECO:0000313" key="4">
    <source>
        <dbReference type="Proteomes" id="UP000188181"/>
    </source>
</evidence>
<dbReference type="AlphaFoldDB" id="A0A1Q2MC79"/>
<accession>A0A1Q2MC79</accession>
<name>A0A1Q2MC79_9BACT</name>
<feature type="compositionally biased region" description="Polar residues" evidence="1">
    <location>
        <begin position="32"/>
        <end position="41"/>
    </location>
</feature>
<dbReference type="GO" id="GO:0008932">
    <property type="term" value="F:lytic endotransglycosylase activity"/>
    <property type="evidence" value="ECO:0007669"/>
    <property type="project" value="TreeGrafter"/>
</dbReference>
<dbReference type="KEGG" id="pbas:SMSP2_00211"/>
<feature type="compositionally biased region" description="Low complexity" evidence="1">
    <location>
        <begin position="85"/>
        <end position="99"/>
    </location>
</feature>
<sequence length="218" mass="23480" precursor="true">MSKAFKTGFLIAFIVLAAVFILVSINSEDEQSPSAGENTATAPPDEIPGVVLDERGSEPVRTAAIQTDALSKVRPQQKPESRPVAEPAETQTPPENEPAAEAEKPKPATISEIAASLGRVESSGLKEQPEEMPEPVEQTEVAAKPAEKQDDPEQKAEKTVKTTLPAKGQVIHVVESGENLSSISRAYYGTPNRWQEIQKANNIKDPSKLQIGQKLLIP</sequence>
<dbReference type="SMART" id="SM00257">
    <property type="entry name" value="LysM"/>
    <property type="match status" value="1"/>
</dbReference>
<dbReference type="RefSeq" id="WP_146682180.1">
    <property type="nucleotide sequence ID" value="NZ_CP019646.1"/>
</dbReference>
<dbReference type="OrthoDB" id="117366at2"/>
<dbReference type="STRING" id="1851148.SMSP2_00211"/>